<dbReference type="InParanoid" id="A0A1X7UZ98"/>
<proteinExistence type="predicted"/>
<organism evidence="1">
    <name type="scientific">Amphimedon queenslandica</name>
    <name type="common">Sponge</name>
    <dbReference type="NCBI Taxonomy" id="400682"/>
    <lineage>
        <taxon>Eukaryota</taxon>
        <taxon>Metazoa</taxon>
        <taxon>Porifera</taxon>
        <taxon>Demospongiae</taxon>
        <taxon>Heteroscleromorpha</taxon>
        <taxon>Haplosclerida</taxon>
        <taxon>Niphatidae</taxon>
        <taxon>Amphimedon</taxon>
    </lineage>
</organism>
<name>A0A1X7UZ98_AMPQE</name>
<sequence length="56" mass="6614">MSVSWSVKRIHVHISPNMELKQIHTLTEMDACTCTVPLYMYVHVHVYQNNVDERID</sequence>
<dbReference type="EnsemblMetazoa" id="Aqu2.1.32854_001">
    <property type="protein sequence ID" value="Aqu2.1.32854_001"/>
    <property type="gene ID" value="Aqu2.1.32854"/>
</dbReference>
<accession>A0A1X7UZ98</accession>
<dbReference type="AlphaFoldDB" id="A0A1X7UZ98"/>
<reference evidence="1" key="1">
    <citation type="submission" date="2017-05" db="UniProtKB">
        <authorList>
            <consortium name="EnsemblMetazoa"/>
        </authorList>
    </citation>
    <scope>IDENTIFICATION</scope>
</reference>
<evidence type="ECO:0000313" key="1">
    <source>
        <dbReference type="EnsemblMetazoa" id="Aqu2.1.32854_001"/>
    </source>
</evidence>
<protein>
    <submittedName>
        <fullName evidence="1">Uncharacterized protein</fullName>
    </submittedName>
</protein>